<proteinExistence type="predicted"/>
<evidence type="ECO:0000313" key="1">
    <source>
        <dbReference type="EMBL" id="KAI0033384.1"/>
    </source>
</evidence>
<name>A0ACB8QND7_9AGAM</name>
<protein>
    <submittedName>
        <fullName evidence="1">Cytochrome P450</fullName>
    </submittedName>
</protein>
<organism evidence="1 2">
    <name type="scientific">Vararia minispora EC-137</name>
    <dbReference type="NCBI Taxonomy" id="1314806"/>
    <lineage>
        <taxon>Eukaryota</taxon>
        <taxon>Fungi</taxon>
        <taxon>Dikarya</taxon>
        <taxon>Basidiomycota</taxon>
        <taxon>Agaricomycotina</taxon>
        <taxon>Agaricomycetes</taxon>
        <taxon>Russulales</taxon>
        <taxon>Lachnocladiaceae</taxon>
        <taxon>Vararia</taxon>
    </lineage>
</organism>
<gene>
    <name evidence="1" type="ORF">K488DRAFT_47887</name>
</gene>
<reference evidence="1" key="1">
    <citation type="submission" date="2021-02" db="EMBL/GenBank/DDBJ databases">
        <authorList>
            <consortium name="DOE Joint Genome Institute"/>
            <person name="Ahrendt S."/>
            <person name="Looney B.P."/>
            <person name="Miyauchi S."/>
            <person name="Morin E."/>
            <person name="Drula E."/>
            <person name="Courty P.E."/>
            <person name="Chicoki N."/>
            <person name="Fauchery L."/>
            <person name="Kohler A."/>
            <person name="Kuo A."/>
            <person name="Labutti K."/>
            <person name="Pangilinan J."/>
            <person name="Lipzen A."/>
            <person name="Riley R."/>
            <person name="Andreopoulos W."/>
            <person name="He G."/>
            <person name="Johnson J."/>
            <person name="Barry K.W."/>
            <person name="Grigoriev I.V."/>
            <person name="Nagy L."/>
            <person name="Hibbett D."/>
            <person name="Henrissat B."/>
            <person name="Matheny P.B."/>
            <person name="Labbe J."/>
            <person name="Martin F."/>
        </authorList>
    </citation>
    <scope>NUCLEOTIDE SEQUENCE</scope>
    <source>
        <strain evidence="1">EC-137</strain>
    </source>
</reference>
<comment type="caution">
    <text evidence="1">The sequence shown here is derived from an EMBL/GenBank/DDBJ whole genome shotgun (WGS) entry which is preliminary data.</text>
</comment>
<dbReference type="Proteomes" id="UP000814128">
    <property type="component" value="Unassembled WGS sequence"/>
</dbReference>
<reference evidence="1" key="2">
    <citation type="journal article" date="2022" name="New Phytol.">
        <title>Evolutionary transition to the ectomycorrhizal habit in the genomes of a hyperdiverse lineage of mushroom-forming fungi.</title>
        <authorList>
            <person name="Looney B."/>
            <person name="Miyauchi S."/>
            <person name="Morin E."/>
            <person name="Drula E."/>
            <person name="Courty P.E."/>
            <person name="Kohler A."/>
            <person name="Kuo A."/>
            <person name="LaButti K."/>
            <person name="Pangilinan J."/>
            <person name="Lipzen A."/>
            <person name="Riley R."/>
            <person name="Andreopoulos W."/>
            <person name="He G."/>
            <person name="Johnson J."/>
            <person name="Nolan M."/>
            <person name="Tritt A."/>
            <person name="Barry K.W."/>
            <person name="Grigoriev I.V."/>
            <person name="Nagy L.G."/>
            <person name="Hibbett D."/>
            <person name="Henrissat B."/>
            <person name="Matheny P.B."/>
            <person name="Labbe J."/>
            <person name="Martin F.M."/>
        </authorList>
    </citation>
    <scope>NUCLEOTIDE SEQUENCE</scope>
    <source>
        <strain evidence="1">EC-137</strain>
    </source>
</reference>
<sequence>MSHHTVSVGPDIVSKGLLAFVTASALLLIVSWLRSRQAFRRSALHDMPGPPSVSWAWGSAPIPYYEAPRLLLEWVGRYGRTFKFHGMLGTPMLFAGDPKVLGHVLGSASAKYHRSPALRTTFNMLVGRGVLVVEGVEHKKQVCHSEGPAFGPIELRRQAEIFASKANDLCLIWKEMCSKSAHADGAYNIDAFEWINKVTLDIIALAGFNYDTDSLHATDENPNEMNTAVRAMFSFEQNNAIFAAQLMFPLLRRIVSPRSSNASVWADLHDVQPTRRMREIRSGQEVFRRVGMRLITERRAALSRGRSDDMSFVKKNDIEGNDILSLLVKANMAVDLPESLRLSDNDILAQVPTFMVAGHETTSSVVSWGLFSISCSPQVQEKLRSELQQIPTDTPSMEALSTLPYLDNVVREILRLYTGPTIMERYASEDDVIPLSTPYTDKGGNVHKEIIIKKGDTVLIPTQALQLLEEIWGPDVGEFKQVRWDNLPDAVKQIPTIWGSLLTFASGTHACIGYRFAVAEVKALLFAIVRSFKLNLTVPPSEICRSSAVVPRPSLSTNPLAGSVLPLTIRPVLD</sequence>
<dbReference type="EMBL" id="MU273521">
    <property type="protein sequence ID" value="KAI0033384.1"/>
    <property type="molecule type" value="Genomic_DNA"/>
</dbReference>
<keyword evidence="2" id="KW-1185">Reference proteome</keyword>
<evidence type="ECO:0000313" key="2">
    <source>
        <dbReference type="Proteomes" id="UP000814128"/>
    </source>
</evidence>
<accession>A0ACB8QND7</accession>